<keyword evidence="2" id="KW-1185">Reference proteome</keyword>
<dbReference type="OrthoDB" id="2276454at2759"/>
<gene>
    <name evidence="1" type="ORF">INT46_010253</name>
</gene>
<protein>
    <submittedName>
        <fullName evidence="1">Uncharacterized protein</fullName>
    </submittedName>
</protein>
<sequence length="168" mass="19223">MPAELECAERLDGMISNRKTAQDRIRDLLDPEYTTEEDDIDGDDDDYDEELEFAYQCDFQKKRPNKPCSKTSLLSNLLSTSAGAATATTTKQCDNILRPKPINLQKSLSVPIPTAAYSSPTKATSDPLSESLKRNLEWEHCQNLLKKYQQNRKGSHHDFFWTDNFSKW</sequence>
<name>A0A8H7UR97_9FUNG</name>
<organism evidence="1 2">
    <name type="scientific">Mucor plumbeus</name>
    <dbReference type="NCBI Taxonomy" id="97098"/>
    <lineage>
        <taxon>Eukaryota</taxon>
        <taxon>Fungi</taxon>
        <taxon>Fungi incertae sedis</taxon>
        <taxon>Mucoromycota</taxon>
        <taxon>Mucoromycotina</taxon>
        <taxon>Mucoromycetes</taxon>
        <taxon>Mucorales</taxon>
        <taxon>Mucorineae</taxon>
        <taxon>Mucoraceae</taxon>
        <taxon>Mucor</taxon>
    </lineage>
</organism>
<accession>A0A8H7UR97</accession>
<proteinExistence type="predicted"/>
<dbReference type="Proteomes" id="UP000650833">
    <property type="component" value="Unassembled WGS sequence"/>
</dbReference>
<evidence type="ECO:0000313" key="2">
    <source>
        <dbReference type="Proteomes" id="UP000650833"/>
    </source>
</evidence>
<dbReference type="AlphaFoldDB" id="A0A8H7UR97"/>
<dbReference type="EMBL" id="JAEPRC010000855">
    <property type="protein sequence ID" value="KAG2191167.1"/>
    <property type="molecule type" value="Genomic_DNA"/>
</dbReference>
<comment type="caution">
    <text evidence="1">The sequence shown here is derived from an EMBL/GenBank/DDBJ whole genome shotgun (WGS) entry which is preliminary data.</text>
</comment>
<reference evidence="1" key="1">
    <citation type="submission" date="2020-12" db="EMBL/GenBank/DDBJ databases">
        <title>Metabolic potential, ecology and presence of endohyphal bacteria is reflected in genomic diversity of Mucoromycotina.</title>
        <authorList>
            <person name="Muszewska A."/>
            <person name="Okrasinska A."/>
            <person name="Steczkiewicz K."/>
            <person name="Drgas O."/>
            <person name="Orlowska M."/>
            <person name="Perlinska-Lenart U."/>
            <person name="Aleksandrzak-Piekarczyk T."/>
            <person name="Szatraj K."/>
            <person name="Zielenkiewicz U."/>
            <person name="Pilsyk S."/>
            <person name="Malc E."/>
            <person name="Mieczkowski P."/>
            <person name="Kruszewska J.S."/>
            <person name="Biernat P."/>
            <person name="Pawlowska J."/>
        </authorList>
    </citation>
    <scope>NUCLEOTIDE SEQUENCE</scope>
    <source>
        <strain evidence="1">CBS 226.32</strain>
    </source>
</reference>
<evidence type="ECO:0000313" key="1">
    <source>
        <dbReference type="EMBL" id="KAG2191167.1"/>
    </source>
</evidence>